<reference evidence="1 2" key="1">
    <citation type="submission" date="2020-05" db="EMBL/GenBank/DDBJ databases">
        <authorList>
            <person name="Campoy J."/>
            <person name="Schneeberger K."/>
            <person name="Spophaly S."/>
        </authorList>
    </citation>
    <scope>NUCLEOTIDE SEQUENCE [LARGE SCALE GENOMIC DNA]</scope>
    <source>
        <strain evidence="1">PruArmRojPasFocal</strain>
    </source>
</reference>
<dbReference type="EMBL" id="CAEKDK010000001">
    <property type="protein sequence ID" value="CAB4267344.1"/>
    <property type="molecule type" value="Genomic_DNA"/>
</dbReference>
<proteinExistence type="predicted"/>
<name>A0A6J5TVD6_PRUAR</name>
<sequence length="93" mass="10787">MASLKHFFEKGSSPSHHVDKILRHIQFLSLKIGRIICFELVAVKVEKLNYNVRKMFDRPPKEEVEKASLVCLLHARTRLKINQALAYLLLCTL</sequence>
<dbReference type="Proteomes" id="UP000507222">
    <property type="component" value="Unassembled WGS sequence"/>
</dbReference>
<evidence type="ECO:0000313" key="2">
    <source>
        <dbReference type="Proteomes" id="UP000507222"/>
    </source>
</evidence>
<organism evidence="1 2">
    <name type="scientific">Prunus armeniaca</name>
    <name type="common">Apricot</name>
    <name type="synonym">Armeniaca vulgaris</name>
    <dbReference type="NCBI Taxonomy" id="36596"/>
    <lineage>
        <taxon>Eukaryota</taxon>
        <taxon>Viridiplantae</taxon>
        <taxon>Streptophyta</taxon>
        <taxon>Embryophyta</taxon>
        <taxon>Tracheophyta</taxon>
        <taxon>Spermatophyta</taxon>
        <taxon>Magnoliopsida</taxon>
        <taxon>eudicotyledons</taxon>
        <taxon>Gunneridae</taxon>
        <taxon>Pentapetalae</taxon>
        <taxon>rosids</taxon>
        <taxon>fabids</taxon>
        <taxon>Rosales</taxon>
        <taxon>Rosaceae</taxon>
        <taxon>Amygdaloideae</taxon>
        <taxon>Amygdaleae</taxon>
        <taxon>Prunus</taxon>
    </lineage>
</organism>
<dbReference type="AlphaFoldDB" id="A0A6J5TVD6"/>
<evidence type="ECO:0000313" key="1">
    <source>
        <dbReference type="EMBL" id="CAB4267344.1"/>
    </source>
</evidence>
<protein>
    <submittedName>
        <fullName evidence="1">Uncharacterized protein</fullName>
    </submittedName>
</protein>
<accession>A0A6J5TVD6</accession>
<gene>
    <name evidence="1" type="ORF">CURHAP_LOCUS9995</name>
</gene>